<evidence type="ECO:0000313" key="1">
    <source>
        <dbReference type="EMBL" id="KAI3745257.1"/>
    </source>
</evidence>
<reference evidence="1 2" key="2">
    <citation type="journal article" date="2022" name="Mol. Ecol. Resour.">
        <title>The genomes of chicory, endive, great burdock and yacon provide insights into Asteraceae paleo-polyploidization history and plant inulin production.</title>
        <authorList>
            <person name="Fan W."/>
            <person name="Wang S."/>
            <person name="Wang H."/>
            <person name="Wang A."/>
            <person name="Jiang F."/>
            <person name="Liu H."/>
            <person name="Zhao H."/>
            <person name="Xu D."/>
            <person name="Zhang Y."/>
        </authorList>
    </citation>
    <scope>NUCLEOTIDE SEQUENCE [LARGE SCALE GENOMIC DNA]</scope>
    <source>
        <strain evidence="2">cv. Yunnan</strain>
        <tissue evidence="1">Leaves</tissue>
    </source>
</reference>
<dbReference type="Proteomes" id="UP001056120">
    <property type="component" value="Linkage Group LG19"/>
</dbReference>
<comment type="caution">
    <text evidence="1">The sequence shown here is derived from an EMBL/GenBank/DDBJ whole genome shotgun (WGS) entry which is preliminary data.</text>
</comment>
<evidence type="ECO:0000313" key="2">
    <source>
        <dbReference type="Proteomes" id="UP001056120"/>
    </source>
</evidence>
<proteinExistence type="predicted"/>
<keyword evidence="2" id="KW-1185">Reference proteome</keyword>
<protein>
    <submittedName>
        <fullName evidence="1">Uncharacterized protein</fullName>
    </submittedName>
</protein>
<dbReference type="EMBL" id="CM042036">
    <property type="protein sequence ID" value="KAI3745257.1"/>
    <property type="molecule type" value="Genomic_DNA"/>
</dbReference>
<sequence length="91" mass="10394">MTELYLYQENTEEHNLATSGVTGHISKLIQELTELYLDQGNTEEHNLATSGVTRHISSERKDLEKSGRVVVWQKYHARILSIRALISSLKI</sequence>
<reference evidence="2" key="1">
    <citation type="journal article" date="2022" name="Mol. Ecol. Resour.">
        <title>The genomes of chicory, endive, great burdock and yacon provide insights into Asteraceae palaeo-polyploidization history and plant inulin production.</title>
        <authorList>
            <person name="Fan W."/>
            <person name="Wang S."/>
            <person name="Wang H."/>
            <person name="Wang A."/>
            <person name="Jiang F."/>
            <person name="Liu H."/>
            <person name="Zhao H."/>
            <person name="Xu D."/>
            <person name="Zhang Y."/>
        </authorList>
    </citation>
    <scope>NUCLEOTIDE SEQUENCE [LARGE SCALE GENOMIC DNA]</scope>
    <source>
        <strain evidence="2">cv. Yunnan</strain>
    </source>
</reference>
<gene>
    <name evidence="1" type="ORF">L1987_58367</name>
</gene>
<accession>A0ACB9DG42</accession>
<name>A0ACB9DG42_9ASTR</name>
<organism evidence="1 2">
    <name type="scientific">Smallanthus sonchifolius</name>
    <dbReference type="NCBI Taxonomy" id="185202"/>
    <lineage>
        <taxon>Eukaryota</taxon>
        <taxon>Viridiplantae</taxon>
        <taxon>Streptophyta</taxon>
        <taxon>Embryophyta</taxon>
        <taxon>Tracheophyta</taxon>
        <taxon>Spermatophyta</taxon>
        <taxon>Magnoliopsida</taxon>
        <taxon>eudicotyledons</taxon>
        <taxon>Gunneridae</taxon>
        <taxon>Pentapetalae</taxon>
        <taxon>asterids</taxon>
        <taxon>campanulids</taxon>
        <taxon>Asterales</taxon>
        <taxon>Asteraceae</taxon>
        <taxon>Asteroideae</taxon>
        <taxon>Heliantheae alliance</taxon>
        <taxon>Millerieae</taxon>
        <taxon>Smallanthus</taxon>
    </lineage>
</organism>